<evidence type="ECO:0000256" key="6">
    <source>
        <dbReference type="ARBA" id="ARBA00022722"/>
    </source>
</evidence>
<evidence type="ECO:0000256" key="1">
    <source>
        <dbReference type="ARBA" id="ARBA00000077"/>
    </source>
</evidence>
<protein>
    <recommendedName>
        <fullName evidence="5">ribonuclease H</fullName>
        <ecNumber evidence="5">3.1.26.4</ecNumber>
    </recommendedName>
</protein>
<evidence type="ECO:0000256" key="7">
    <source>
        <dbReference type="ARBA" id="ARBA00022723"/>
    </source>
</evidence>
<sequence length="200" mass="22439">MRVKENVKIYTDGSCHGNPGPGGYAAVLQRADGSTVTVHGAEWYTTNNRMELTAVIEGLKLVTSPSAVTIFTDSKYVADLINRSDLKSFIKNPQKKNTDLIRKIVSLSDGHSVRANWIKGHAGNALNERCDKLANSEVDRLEKERSIRRFVIASILKDALVTPEDIADRYPGIVSLDTVKKYYDHYFKMQEDCYITGRQE</sequence>
<dbReference type="EC" id="3.1.26.4" evidence="5"/>
<dbReference type="InterPro" id="IPR012337">
    <property type="entry name" value="RNaseH-like_sf"/>
</dbReference>
<keyword evidence="6" id="KW-0540">Nuclease</keyword>
<evidence type="ECO:0000256" key="8">
    <source>
        <dbReference type="ARBA" id="ARBA00022759"/>
    </source>
</evidence>
<evidence type="ECO:0000256" key="10">
    <source>
        <dbReference type="ARBA" id="ARBA00022842"/>
    </source>
</evidence>
<dbReference type="GO" id="GO:0046872">
    <property type="term" value="F:metal ion binding"/>
    <property type="evidence" value="ECO:0007669"/>
    <property type="project" value="UniProtKB-KW"/>
</dbReference>
<dbReference type="CDD" id="cd09278">
    <property type="entry name" value="RNase_HI_prokaryote_like"/>
    <property type="match status" value="1"/>
</dbReference>
<dbReference type="SUPFAM" id="SSF53098">
    <property type="entry name" value="Ribonuclease H-like"/>
    <property type="match status" value="1"/>
</dbReference>
<name>A0A8S5NPC7_9CAUD</name>
<feature type="domain" description="RNase H type-1" evidence="11">
    <location>
        <begin position="3"/>
        <end position="139"/>
    </location>
</feature>
<dbReference type="PROSITE" id="PS50879">
    <property type="entry name" value="RNASE_H_1"/>
    <property type="match status" value="1"/>
</dbReference>
<dbReference type="InterPro" id="IPR050092">
    <property type="entry name" value="RNase_H"/>
</dbReference>
<evidence type="ECO:0000313" key="12">
    <source>
        <dbReference type="EMBL" id="DAD95899.1"/>
    </source>
</evidence>
<keyword evidence="10" id="KW-0460">Magnesium</keyword>
<keyword evidence="9" id="KW-0378">Hydrolase</keyword>
<dbReference type="EMBL" id="BK015206">
    <property type="protein sequence ID" value="DAD95899.1"/>
    <property type="molecule type" value="Genomic_DNA"/>
</dbReference>
<evidence type="ECO:0000259" key="11">
    <source>
        <dbReference type="PROSITE" id="PS50879"/>
    </source>
</evidence>
<accession>A0A8S5NPC7</accession>
<comment type="cofactor">
    <cofactor evidence="2">
        <name>Mg(2+)</name>
        <dbReference type="ChEBI" id="CHEBI:18420"/>
    </cofactor>
</comment>
<dbReference type="Pfam" id="PF00075">
    <property type="entry name" value="RNase_H"/>
    <property type="match status" value="1"/>
</dbReference>
<dbReference type="InterPro" id="IPR002156">
    <property type="entry name" value="RNaseH_domain"/>
</dbReference>
<dbReference type="InterPro" id="IPR036397">
    <property type="entry name" value="RNaseH_sf"/>
</dbReference>
<evidence type="ECO:0000256" key="4">
    <source>
        <dbReference type="ARBA" id="ARBA00011245"/>
    </source>
</evidence>
<keyword evidence="8" id="KW-0255">Endonuclease</keyword>
<dbReference type="PANTHER" id="PTHR10642">
    <property type="entry name" value="RIBONUCLEASE H1"/>
    <property type="match status" value="1"/>
</dbReference>
<dbReference type="PANTHER" id="PTHR10642:SF26">
    <property type="entry name" value="RIBONUCLEASE H1"/>
    <property type="match status" value="1"/>
</dbReference>
<comment type="catalytic activity">
    <reaction evidence="1">
        <text>Endonucleolytic cleavage to 5'-phosphomonoester.</text>
        <dbReference type="EC" id="3.1.26.4"/>
    </reaction>
</comment>
<dbReference type="GO" id="GO:0003676">
    <property type="term" value="F:nucleic acid binding"/>
    <property type="evidence" value="ECO:0007669"/>
    <property type="project" value="InterPro"/>
</dbReference>
<dbReference type="GO" id="GO:0004523">
    <property type="term" value="F:RNA-DNA hybrid ribonuclease activity"/>
    <property type="evidence" value="ECO:0007669"/>
    <property type="project" value="UniProtKB-EC"/>
</dbReference>
<dbReference type="GO" id="GO:0043137">
    <property type="term" value="P:DNA replication, removal of RNA primer"/>
    <property type="evidence" value="ECO:0007669"/>
    <property type="project" value="TreeGrafter"/>
</dbReference>
<evidence type="ECO:0000256" key="9">
    <source>
        <dbReference type="ARBA" id="ARBA00022801"/>
    </source>
</evidence>
<comment type="similarity">
    <text evidence="3">Belongs to the RNase H family.</text>
</comment>
<comment type="subunit">
    <text evidence="4">Monomer.</text>
</comment>
<reference evidence="12" key="1">
    <citation type="journal article" date="2021" name="Proc. Natl. Acad. Sci. U.S.A.">
        <title>A Catalog of Tens of Thousands of Viruses from Human Metagenomes Reveals Hidden Associations with Chronic Diseases.</title>
        <authorList>
            <person name="Tisza M.J."/>
            <person name="Buck C.B."/>
        </authorList>
    </citation>
    <scope>NUCLEOTIDE SEQUENCE</scope>
    <source>
        <strain evidence="12">CtGMq5</strain>
    </source>
</reference>
<evidence type="ECO:0000256" key="5">
    <source>
        <dbReference type="ARBA" id="ARBA00012180"/>
    </source>
</evidence>
<evidence type="ECO:0000256" key="2">
    <source>
        <dbReference type="ARBA" id="ARBA00001946"/>
    </source>
</evidence>
<keyword evidence="7" id="KW-0479">Metal-binding</keyword>
<organism evidence="12">
    <name type="scientific">Siphoviridae sp. ctGMq5</name>
    <dbReference type="NCBI Taxonomy" id="2826220"/>
    <lineage>
        <taxon>Viruses</taxon>
        <taxon>Duplodnaviria</taxon>
        <taxon>Heunggongvirae</taxon>
        <taxon>Uroviricota</taxon>
        <taxon>Caudoviricetes</taxon>
    </lineage>
</organism>
<evidence type="ECO:0000256" key="3">
    <source>
        <dbReference type="ARBA" id="ARBA00005300"/>
    </source>
</evidence>
<dbReference type="Gene3D" id="3.30.420.10">
    <property type="entry name" value="Ribonuclease H-like superfamily/Ribonuclease H"/>
    <property type="match status" value="1"/>
</dbReference>
<dbReference type="InterPro" id="IPR022892">
    <property type="entry name" value="RNaseHI"/>
</dbReference>
<proteinExistence type="inferred from homology"/>